<organism evidence="4 5">
    <name type="scientific">Microbacterium binotii</name>
    <dbReference type="NCBI Taxonomy" id="462710"/>
    <lineage>
        <taxon>Bacteria</taxon>
        <taxon>Bacillati</taxon>
        <taxon>Actinomycetota</taxon>
        <taxon>Actinomycetes</taxon>
        <taxon>Micrococcales</taxon>
        <taxon>Microbacteriaceae</taxon>
        <taxon>Microbacterium</taxon>
    </lineage>
</organism>
<dbReference type="Gene3D" id="3.40.109.10">
    <property type="entry name" value="NADH Oxidase"/>
    <property type="match status" value="1"/>
</dbReference>
<comment type="similarity">
    <text evidence="1">Belongs to the nitroreductase family.</text>
</comment>
<evidence type="ECO:0000256" key="2">
    <source>
        <dbReference type="ARBA" id="ARBA00023002"/>
    </source>
</evidence>
<dbReference type="InterPro" id="IPR029479">
    <property type="entry name" value="Nitroreductase"/>
</dbReference>
<keyword evidence="2" id="KW-0560">Oxidoreductase</keyword>
<evidence type="ECO:0000313" key="4">
    <source>
        <dbReference type="EMBL" id="GAA2573534.1"/>
    </source>
</evidence>
<accession>A0ABN3PAI1</accession>
<proteinExistence type="inferred from homology"/>
<dbReference type="Pfam" id="PF00881">
    <property type="entry name" value="Nitroreductase"/>
    <property type="match status" value="1"/>
</dbReference>
<dbReference type="Proteomes" id="UP001500274">
    <property type="component" value="Unassembled WGS sequence"/>
</dbReference>
<dbReference type="SUPFAM" id="SSF55469">
    <property type="entry name" value="FMN-dependent nitroreductase-like"/>
    <property type="match status" value="1"/>
</dbReference>
<evidence type="ECO:0000256" key="1">
    <source>
        <dbReference type="ARBA" id="ARBA00007118"/>
    </source>
</evidence>
<dbReference type="EMBL" id="BAAARI010000007">
    <property type="protein sequence ID" value="GAA2573534.1"/>
    <property type="molecule type" value="Genomic_DNA"/>
</dbReference>
<dbReference type="InterPro" id="IPR000415">
    <property type="entry name" value="Nitroreductase-like"/>
</dbReference>
<feature type="domain" description="Nitroreductase" evidence="3">
    <location>
        <begin position="33"/>
        <end position="173"/>
    </location>
</feature>
<evidence type="ECO:0000313" key="5">
    <source>
        <dbReference type="Proteomes" id="UP001500274"/>
    </source>
</evidence>
<comment type="caution">
    <text evidence="4">The sequence shown here is derived from an EMBL/GenBank/DDBJ whole genome shotgun (WGS) entry which is preliminary data.</text>
</comment>
<dbReference type="PANTHER" id="PTHR43673">
    <property type="entry name" value="NAD(P)H NITROREDUCTASE YDGI-RELATED"/>
    <property type="match status" value="1"/>
</dbReference>
<reference evidence="4 5" key="1">
    <citation type="journal article" date="2019" name="Int. J. Syst. Evol. Microbiol.">
        <title>The Global Catalogue of Microorganisms (GCM) 10K type strain sequencing project: providing services to taxonomists for standard genome sequencing and annotation.</title>
        <authorList>
            <consortium name="The Broad Institute Genomics Platform"/>
            <consortium name="The Broad Institute Genome Sequencing Center for Infectious Disease"/>
            <person name="Wu L."/>
            <person name="Ma J."/>
        </authorList>
    </citation>
    <scope>NUCLEOTIDE SEQUENCE [LARGE SCALE GENOMIC DNA]</scope>
    <source>
        <strain evidence="4 5">JCM 16365</strain>
    </source>
</reference>
<evidence type="ECO:0000259" key="3">
    <source>
        <dbReference type="Pfam" id="PF00881"/>
    </source>
</evidence>
<protein>
    <submittedName>
        <fullName evidence="4">Nitroreductase family protein</fullName>
    </submittedName>
</protein>
<sequence>MTSPRIFDPEEILMSDTLDRTAPTDAPILDVLSQRWSTRAYDSVTPIDEDALRGALEAARWSPSAYNNQPWRFIVARRGTETHAKVVASMVEFNQAWAAPAGALVVFIAETSRGEHQFPSAFYDLGQAAAHFTVQAHANGLYTHQLTGFDAAAVSEAFDLAPEFTPFSIMAVGNHGTIEDAPEFARDGERAPRVRRPIEESVVVND</sequence>
<keyword evidence="5" id="KW-1185">Reference proteome</keyword>
<gene>
    <name evidence="4" type="ORF">GCM10009862_10530</name>
</gene>
<dbReference type="CDD" id="cd02138">
    <property type="entry name" value="TdsD-like"/>
    <property type="match status" value="1"/>
</dbReference>
<dbReference type="PANTHER" id="PTHR43673:SF10">
    <property type="entry name" value="NADH DEHYDROGENASE_NAD(P)H NITROREDUCTASE XCC3605-RELATED"/>
    <property type="match status" value="1"/>
</dbReference>
<name>A0ABN3PAI1_9MICO</name>